<reference evidence="1" key="1">
    <citation type="submission" date="2019-08" db="EMBL/GenBank/DDBJ databases">
        <authorList>
            <person name="Kucharzyk K."/>
            <person name="Murdoch R.W."/>
            <person name="Higgins S."/>
            <person name="Loffler F."/>
        </authorList>
    </citation>
    <scope>NUCLEOTIDE SEQUENCE</scope>
</reference>
<proteinExistence type="predicted"/>
<dbReference type="InterPro" id="IPR013784">
    <property type="entry name" value="Carb-bd-like_fold"/>
</dbReference>
<evidence type="ECO:0008006" key="2">
    <source>
        <dbReference type="Google" id="ProtNLM"/>
    </source>
</evidence>
<accession>A0A645J8Y2</accession>
<gene>
    <name evidence="1" type="ORF">SDC9_207843</name>
</gene>
<dbReference type="GO" id="GO:0030246">
    <property type="term" value="F:carbohydrate binding"/>
    <property type="evidence" value="ECO:0007669"/>
    <property type="project" value="InterPro"/>
</dbReference>
<evidence type="ECO:0000313" key="1">
    <source>
        <dbReference type="EMBL" id="MPN60118.1"/>
    </source>
</evidence>
<dbReference type="SUPFAM" id="SSF49452">
    <property type="entry name" value="Starch-binding domain-like"/>
    <property type="match status" value="1"/>
</dbReference>
<dbReference type="Gene3D" id="2.60.40.1120">
    <property type="entry name" value="Carboxypeptidase-like, regulatory domain"/>
    <property type="match status" value="1"/>
</dbReference>
<protein>
    <recommendedName>
        <fullName evidence="2">Carboxypeptidase regulatory-like domain-containing protein</fullName>
    </recommendedName>
</protein>
<organism evidence="1">
    <name type="scientific">bioreactor metagenome</name>
    <dbReference type="NCBI Taxonomy" id="1076179"/>
    <lineage>
        <taxon>unclassified sequences</taxon>
        <taxon>metagenomes</taxon>
        <taxon>ecological metagenomes</taxon>
    </lineage>
</organism>
<name>A0A645J8Y2_9ZZZZ</name>
<dbReference type="AlphaFoldDB" id="A0A645J8Y2"/>
<sequence>MTDSSGKAYFVLPNGTYDILVSADDYVADTDSVTVSSADTTKTITLIGA</sequence>
<dbReference type="EMBL" id="VSSQ01134975">
    <property type="protein sequence ID" value="MPN60118.1"/>
    <property type="molecule type" value="Genomic_DNA"/>
</dbReference>
<comment type="caution">
    <text evidence="1">The sequence shown here is derived from an EMBL/GenBank/DDBJ whole genome shotgun (WGS) entry which is preliminary data.</text>
</comment>